<comment type="caution">
    <text evidence="2">The sequence shown here is derived from an EMBL/GenBank/DDBJ whole genome shotgun (WGS) entry which is preliminary data.</text>
</comment>
<name>A0ABS0HDE5_9SPHN</name>
<accession>A0ABS0HDE5</accession>
<dbReference type="Pfam" id="PF14412">
    <property type="entry name" value="AHH"/>
    <property type="match status" value="1"/>
</dbReference>
<evidence type="ECO:0000313" key="3">
    <source>
        <dbReference type="Proteomes" id="UP000600799"/>
    </source>
</evidence>
<dbReference type="InterPro" id="IPR032871">
    <property type="entry name" value="AHH_dom_containing"/>
</dbReference>
<organism evidence="2 3">
    <name type="scientific">Novosphingobium jiangmenense</name>
    <dbReference type="NCBI Taxonomy" id="2791981"/>
    <lineage>
        <taxon>Bacteria</taxon>
        <taxon>Pseudomonadati</taxon>
        <taxon>Pseudomonadota</taxon>
        <taxon>Alphaproteobacteria</taxon>
        <taxon>Sphingomonadales</taxon>
        <taxon>Sphingomonadaceae</taxon>
        <taxon>Novosphingobium</taxon>
    </lineage>
</organism>
<feature type="region of interest" description="Disordered" evidence="1">
    <location>
        <begin position="1"/>
        <end position="20"/>
    </location>
</feature>
<evidence type="ECO:0000256" key="1">
    <source>
        <dbReference type="SAM" id="MobiDB-lite"/>
    </source>
</evidence>
<gene>
    <name evidence="2" type="ORF">I2488_04485</name>
</gene>
<sequence length="165" mass="19143">MPFGKVNVPGDSSYQPEQQRHHLIPRQVLQLGGLRQMIGALGIERAAIHDFRRNGQLLPSSEREAMRVGLPLHRGPHRAYNELVIERIGQIEADWSRERTRNRNADYAALMRFDLLQRALRRRFLDPRNWSRVPLNTRDPALDFRHLDEMADLFWSDTATVALAS</sequence>
<protein>
    <submittedName>
        <fullName evidence="2">AHH domain-containing protein</fullName>
    </submittedName>
</protein>
<dbReference type="EMBL" id="JADQDC010000002">
    <property type="protein sequence ID" value="MBF9150251.1"/>
    <property type="molecule type" value="Genomic_DNA"/>
</dbReference>
<keyword evidence="3" id="KW-1185">Reference proteome</keyword>
<reference evidence="2 3" key="1">
    <citation type="submission" date="2020-11" db="EMBL/GenBank/DDBJ databases">
        <title>The genome sequence of Novosphingobium sp. 1Y9A.</title>
        <authorList>
            <person name="Liu Y."/>
        </authorList>
    </citation>
    <scope>NUCLEOTIDE SEQUENCE [LARGE SCALE GENOMIC DNA]</scope>
    <source>
        <strain evidence="2 3">1Y9A</strain>
    </source>
</reference>
<evidence type="ECO:0000313" key="2">
    <source>
        <dbReference type="EMBL" id="MBF9150251.1"/>
    </source>
</evidence>
<proteinExistence type="predicted"/>
<dbReference type="Proteomes" id="UP000600799">
    <property type="component" value="Unassembled WGS sequence"/>
</dbReference>